<dbReference type="InterPro" id="IPR006439">
    <property type="entry name" value="HAD-SF_hydro_IA"/>
</dbReference>
<evidence type="ECO:0000256" key="4">
    <source>
        <dbReference type="ARBA" id="ARBA00022842"/>
    </source>
</evidence>
<evidence type="ECO:0000256" key="3">
    <source>
        <dbReference type="ARBA" id="ARBA00022723"/>
    </source>
</evidence>
<dbReference type="InterPro" id="IPR041492">
    <property type="entry name" value="HAD_2"/>
</dbReference>
<dbReference type="KEGG" id="fya:KMW28_21795"/>
<accession>A0AAX1NEM0</accession>
<keyword evidence="4" id="KW-0460">Magnesium</keyword>
<protein>
    <submittedName>
        <fullName evidence="5">HAD-IA family hydrolase</fullName>
    </submittedName>
</protein>
<sequence>MMKIKAIIFDCDGVLVDSESITMKVFIELFAKYGATMTYQEALDKFVGKAFNQILDCIEEEYDVELPSDFEDQFRAQTFAAFKTDIQPIEGIKEVLSQLKLPYAVASNGPMSKMQLNLTTTGLIQYFDHHLYSAYDLKAWKPDPKLFIHAATQLGFSPEECLVIEDSLSGVEAALNGGFKVMAYVDGAEKEIFNQKGVKTFDKMIDLLDL</sequence>
<dbReference type="EMBL" id="CP076133">
    <property type="protein sequence ID" value="QWG05060.1"/>
    <property type="molecule type" value="Genomic_DNA"/>
</dbReference>
<dbReference type="AlphaFoldDB" id="A0AAX1NEM0"/>
<dbReference type="Proteomes" id="UP000678679">
    <property type="component" value="Chromosome 2"/>
</dbReference>
<gene>
    <name evidence="5" type="ORF">KMW28_21795</name>
</gene>
<reference evidence="5 6" key="1">
    <citation type="submission" date="2021-05" db="EMBL/GenBank/DDBJ databases">
        <title>Comparative genomic studies on the polysaccharide-degrading batcterial strains of the Flammeovirga genus.</title>
        <authorList>
            <person name="Zewei F."/>
            <person name="Zheng Z."/>
            <person name="Yu L."/>
            <person name="Ruyue G."/>
            <person name="Yanhong M."/>
            <person name="Yuanyuan C."/>
            <person name="Jingyan G."/>
            <person name="Wenjun H."/>
        </authorList>
    </citation>
    <scope>NUCLEOTIDE SEQUENCE [LARGE SCALE GENOMIC DNA]</scope>
    <source>
        <strain evidence="5 6">NBRC:100898</strain>
    </source>
</reference>
<dbReference type="Pfam" id="PF13419">
    <property type="entry name" value="HAD_2"/>
    <property type="match status" value="1"/>
</dbReference>
<dbReference type="Gene3D" id="1.10.150.240">
    <property type="entry name" value="Putative phosphatase, domain 2"/>
    <property type="match status" value="1"/>
</dbReference>
<evidence type="ECO:0000313" key="5">
    <source>
        <dbReference type="EMBL" id="QWG05060.1"/>
    </source>
</evidence>
<dbReference type="PRINTS" id="PR00413">
    <property type="entry name" value="HADHALOGNASE"/>
</dbReference>
<dbReference type="SFLD" id="SFLDS00003">
    <property type="entry name" value="Haloacid_Dehalogenase"/>
    <property type="match status" value="1"/>
</dbReference>
<evidence type="ECO:0000256" key="1">
    <source>
        <dbReference type="ARBA" id="ARBA00001946"/>
    </source>
</evidence>
<dbReference type="SFLD" id="SFLDG01129">
    <property type="entry name" value="C1.5:_HAD__Beta-PGM__Phosphata"/>
    <property type="match status" value="1"/>
</dbReference>
<dbReference type="PANTHER" id="PTHR46193:SF10">
    <property type="entry name" value="6-PHOSPHOGLUCONATE PHOSPHATASE"/>
    <property type="match status" value="1"/>
</dbReference>
<name>A0AAX1NEM0_9BACT</name>
<dbReference type="Gene3D" id="3.40.50.1000">
    <property type="entry name" value="HAD superfamily/HAD-like"/>
    <property type="match status" value="1"/>
</dbReference>
<evidence type="ECO:0000256" key="2">
    <source>
        <dbReference type="ARBA" id="ARBA00006171"/>
    </source>
</evidence>
<dbReference type="InterPro" id="IPR051600">
    <property type="entry name" value="Beta-PGM-like"/>
</dbReference>
<dbReference type="InterPro" id="IPR023198">
    <property type="entry name" value="PGP-like_dom2"/>
</dbReference>
<dbReference type="InterPro" id="IPR023214">
    <property type="entry name" value="HAD_sf"/>
</dbReference>
<comment type="similarity">
    <text evidence="2">Belongs to the HAD-like hydrolase superfamily. CbbY/CbbZ/Gph/YieH family.</text>
</comment>
<dbReference type="SFLD" id="SFLDG01135">
    <property type="entry name" value="C1.5.6:_HAD__Beta-PGM__Phospha"/>
    <property type="match status" value="1"/>
</dbReference>
<dbReference type="CDD" id="cd07526">
    <property type="entry name" value="HAD_BPGM_like"/>
    <property type="match status" value="1"/>
</dbReference>
<dbReference type="GO" id="GO:0016787">
    <property type="term" value="F:hydrolase activity"/>
    <property type="evidence" value="ECO:0007669"/>
    <property type="project" value="UniProtKB-KW"/>
</dbReference>
<keyword evidence="5" id="KW-0378">Hydrolase</keyword>
<dbReference type="InterPro" id="IPR036412">
    <property type="entry name" value="HAD-like_sf"/>
</dbReference>
<keyword evidence="3" id="KW-0479">Metal-binding</keyword>
<proteinExistence type="inferred from homology"/>
<dbReference type="NCBIfam" id="TIGR01509">
    <property type="entry name" value="HAD-SF-IA-v3"/>
    <property type="match status" value="1"/>
</dbReference>
<dbReference type="GO" id="GO:0046872">
    <property type="term" value="F:metal ion binding"/>
    <property type="evidence" value="ECO:0007669"/>
    <property type="project" value="UniProtKB-KW"/>
</dbReference>
<dbReference type="PANTHER" id="PTHR46193">
    <property type="entry name" value="6-PHOSPHOGLUCONATE PHOSPHATASE"/>
    <property type="match status" value="1"/>
</dbReference>
<evidence type="ECO:0000313" key="6">
    <source>
        <dbReference type="Proteomes" id="UP000678679"/>
    </source>
</evidence>
<dbReference type="SUPFAM" id="SSF56784">
    <property type="entry name" value="HAD-like"/>
    <property type="match status" value="1"/>
</dbReference>
<organism evidence="5 6">
    <name type="scientific">Flammeovirga yaeyamensis</name>
    <dbReference type="NCBI Taxonomy" id="367791"/>
    <lineage>
        <taxon>Bacteria</taxon>
        <taxon>Pseudomonadati</taxon>
        <taxon>Bacteroidota</taxon>
        <taxon>Cytophagia</taxon>
        <taxon>Cytophagales</taxon>
        <taxon>Flammeovirgaceae</taxon>
        <taxon>Flammeovirga</taxon>
    </lineage>
</organism>
<dbReference type="RefSeq" id="WP_169662260.1">
    <property type="nucleotide sequence ID" value="NZ_CP076133.1"/>
</dbReference>
<keyword evidence="6" id="KW-1185">Reference proteome</keyword>
<comment type="cofactor">
    <cofactor evidence="1">
        <name>Mg(2+)</name>
        <dbReference type="ChEBI" id="CHEBI:18420"/>
    </cofactor>
</comment>